<comment type="similarity">
    <text evidence="1">Belongs to the FAM228 family.</text>
</comment>
<evidence type="ECO:0000313" key="2">
    <source>
        <dbReference type="EMBL" id="CCI41956.1"/>
    </source>
</evidence>
<keyword evidence="3" id="KW-1185">Reference proteome</keyword>
<reference evidence="2 3" key="1">
    <citation type="submission" date="2012-05" db="EMBL/GenBank/DDBJ databases">
        <title>Recombination and specialization in a pathogen metapopulation.</title>
        <authorList>
            <person name="Gardiner A."/>
            <person name="Kemen E."/>
            <person name="Schultz-Larsen T."/>
            <person name="MacLean D."/>
            <person name="Van Oosterhout C."/>
            <person name="Jones J.D.G."/>
        </authorList>
    </citation>
    <scope>NUCLEOTIDE SEQUENCE [LARGE SCALE GENOMIC DNA]</scope>
    <source>
        <strain evidence="2 3">Ac Nc2</strain>
    </source>
</reference>
<dbReference type="InParanoid" id="A0A024G5D5"/>
<dbReference type="AlphaFoldDB" id="A0A024G5D5"/>
<organism evidence="2 3">
    <name type="scientific">Albugo candida</name>
    <dbReference type="NCBI Taxonomy" id="65357"/>
    <lineage>
        <taxon>Eukaryota</taxon>
        <taxon>Sar</taxon>
        <taxon>Stramenopiles</taxon>
        <taxon>Oomycota</taxon>
        <taxon>Peronosporomycetes</taxon>
        <taxon>Albuginales</taxon>
        <taxon>Albuginaceae</taxon>
        <taxon>Albugo</taxon>
    </lineage>
</organism>
<dbReference type="OrthoDB" id="547133at2759"/>
<sequence>MNIHIHDSDTYWEICKVATEANLRPVSIKPSAPTASSQLLRPLLQTYKRNAESRKKRHELGENLDLQVVQSILRQKQKREAKCQQLWREAEEGKILADKVHEEIATQERMRNLRMQKMYDEWNCKVYHRLNDSIVRQVEALDGSQLNKERNKAYGKFLSVNDRKGGLFRDIINENEYNPLQDVKYLTSCVKLDDPVKRILSRRQNEIAEVEDCDTNSSSGFSEMKKHDLGRNDNLDVRMYAKGRLESTPYGYFNDEGGGRFENSKTTESRVHFDHYNFEKGEAIVSKEFSKGRRTIREVLAQGDK</sequence>
<evidence type="ECO:0000313" key="3">
    <source>
        <dbReference type="Proteomes" id="UP000053237"/>
    </source>
</evidence>
<proteinExistence type="inferred from homology"/>
<comment type="caution">
    <text evidence="2">The sequence shown here is derived from an EMBL/GenBank/DDBJ whole genome shotgun (WGS) entry which is preliminary data.</text>
</comment>
<dbReference type="PANTHER" id="PTHR28584:SF1">
    <property type="entry name" value="PROTEIN FAM228B"/>
    <property type="match status" value="1"/>
</dbReference>
<dbReference type="InterPro" id="IPR040046">
    <property type="entry name" value="FAM228"/>
</dbReference>
<dbReference type="STRING" id="65357.A0A024G5D5"/>
<dbReference type="Proteomes" id="UP000053237">
    <property type="component" value="Unassembled WGS sequence"/>
</dbReference>
<dbReference type="PANTHER" id="PTHR28584">
    <property type="entry name" value="FAMILY WITH SEQUENCE SIMILARITY 228 MEMBER A"/>
    <property type="match status" value="1"/>
</dbReference>
<name>A0A024G5D5_9STRA</name>
<accession>A0A024G5D5</accession>
<gene>
    <name evidence="2" type="ORF">BN9_027400</name>
</gene>
<evidence type="ECO:0000256" key="1">
    <source>
        <dbReference type="ARBA" id="ARBA00007753"/>
    </source>
</evidence>
<protein>
    <submittedName>
        <fullName evidence="2">Uncharacterized protein</fullName>
    </submittedName>
</protein>
<dbReference type="EMBL" id="CAIX01000027">
    <property type="protein sequence ID" value="CCI41956.1"/>
    <property type="molecule type" value="Genomic_DNA"/>
</dbReference>